<dbReference type="PANTHER" id="PTHR16435:SF6">
    <property type="entry name" value="IP09370P"/>
    <property type="match status" value="1"/>
</dbReference>
<feature type="non-terminal residue" evidence="5">
    <location>
        <position position="429"/>
    </location>
</feature>
<evidence type="ECO:0000256" key="1">
    <source>
        <dbReference type="ARBA" id="ARBA00006215"/>
    </source>
</evidence>
<dbReference type="EMBL" id="JAAWVN010013364">
    <property type="protein sequence ID" value="MBN3291617.1"/>
    <property type="molecule type" value="Genomic_DNA"/>
</dbReference>
<feature type="compositionally biased region" description="Basic and acidic residues" evidence="3">
    <location>
        <begin position="274"/>
        <end position="286"/>
    </location>
</feature>
<dbReference type="InterPro" id="IPR032732">
    <property type="entry name" value="SPATA6_N"/>
</dbReference>
<feature type="region of interest" description="Disordered" evidence="3">
    <location>
        <begin position="272"/>
        <end position="299"/>
    </location>
</feature>
<dbReference type="InterPro" id="IPR042769">
    <property type="entry name" value="SPATA6_fam"/>
</dbReference>
<proteinExistence type="inferred from homology"/>
<organism evidence="5 6">
    <name type="scientific">Polypterus senegalus</name>
    <name type="common">Senegal bichir</name>
    <dbReference type="NCBI Taxonomy" id="55291"/>
    <lineage>
        <taxon>Eukaryota</taxon>
        <taxon>Metazoa</taxon>
        <taxon>Chordata</taxon>
        <taxon>Craniata</taxon>
        <taxon>Vertebrata</taxon>
        <taxon>Euteleostomi</taxon>
        <taxon>Actinopterygii</taxon>
        <taxon>Polypteriformes</taxon>
        <taxon>Polypteridae</taxon>
        <taxon>Polypterus</taxon>
    </lineage>
</organism>
<feature type="region of interest" description="Disordered" evidence="3">
    <location>
        <begin position="316"/>
        <end position="347"/>
    </location>
</feature>
<feature type="non-terminal residue" evidence="5">
    <location>
        <position position="1"/>
    </location>
</feature>
<gene>
    <name evidence="5" type="primary">Spata6</name>
    <name evidence="5" type="ORF">GTO92_0005876</name>
</gene>
<feature type="domain" description="Spermatogenesis-associated protein 6 N-terminal" evidence="4">
    <location>
        <begin position="58"/>
        <end position="140"/>
    </location>
</feature>
<sequence>MVTRRFRLPRPLLPAAPCRFLSRRSVCFLRSATEPQRRAERIRGWRLDMAQKAVKLVIELQLHAVTCPGVFLQDKDDVYLSVSLFGQYKKSKCLRPVFPLLLHEKMTFKKVFPQAMDPAIMADLLECETVKFELIQLTPPEPKLAPMLPGVDREVLMRRTSSFPGIAPKLEFSTKTVIAEFSPISDGHSSPRTSLEKSSRKVNIGKTQKLKSKPLKSRASATRRPATLKGRSRGKPAVEFRSRSLSPRLQRRPPEYSWKDMLCPLSLAPHTPVARREWDSKPRQETLDDPEDNWTSTDTDELSDCISILNAKPAQKSSSNVPSLASTIRQSPSPAASCSSPKQRAHGDNEYSWDLIHERVRRLLTSSGARERLHYVSMADGMGVRRSQRGKWRSSEVGTLERRWQLYGVSPYCYMVTDAVSAQLLVSDY</sequence>
<dbReference type="Pfam" id="PF14909">
    <property type="entry name" value="SPATA6"/>
    <property type="match status" value="1"/>
</dbReference>
<keyword evidence="6" id="KW-1185">Reference proteome</keyword>
<comment type="similarity">
    <text evidence="1">Belongs to the SPATA6 family.</text>
</comment>
<evidence type="ECO:0000256" key="2">
    <source>
        <dbReference type="ARBA" id="ARBA00022553"/>
    </source>
</evidence>
<reference evidence="5" key="1">
    <citation type="journal article" date="2021" name="Cell">
        <title>Tracing the genetic footprints of vertebrate landing in non-teleost ray-finned fishes.</title>
        <authorList>
            <person name="Bi X."/>
            <person name="Wang K."/>
            <person name="Yang L."/>
            <person name="Pan H."/>
            <person name="Jiang H."/>
            <person name="Wei Q."/>
            <person name="Fang M."/>
            <person name="Yu H."/>
            <person name="Zhu C."/>
            <person name="Cai Y."/>
            <person name="He Y."/>
            <person name="Gan X."/>
            <person name="Zeng H."/>
            <person name="Yu D."/>
            <person name="Zhu Y."/>
            <person name="Jiang H."/>
            <person name="Qiu Q."/>
            <person name="Yang H."/>
            <person name="Zhang Y.E."/>
            <person name="Wang W."/>
            <person name="Zhu M."/>
            <person name="He S."/>
            <person name="Zhang G."/>
        </authorList>
    </citation>
    <scope>NUCLEOTIDE SEQUENCE</scope>
    <source>
        <strain evidence="5">Bchr_001</strain>
    </source>
</reference>
<evidence type="ECO:0000313" key="6">
    <source>
        <dbReference type="Proteomes" id="UP001166052"/>
    </source>
</evidence>
<name>A0ABS2YYJ3_POLSE</name>
<evidence type="ECO:0000259" key="4">
    <source>
        <dbReference type="Pfam" id="PF14909"/>
    </source>
</evidence>
<comment type="caution">
    <text evidence="5">The sequence shown here is derived from an EMBL/GenBank/DDBJ whole genome shotgun (WGS) entry which is preliminary data.</text>
</comment>
<accession>A0ABS2YYJ3</accession>
<evidence type="ECO:0000256" key="3">
    <source>
        <dbReference type="SAM" id="MobiDB-lite"/>
    </source>
</evidence>
<feature type="compositionally biased region" description="Acidic residues" evidence="3">
    <location>
        <begin position="287"/>
        <end position="299"/>
    </location>
</feature>
<protein>
    <submittedName>
        <fullName evidence="5">SPAT6 protein</fullName>
    </submittedName>
</protein>
<feature type="region of interest" description="Disordered" evidence="3">
    <location>
        <begin position="183"/>
        <end position="252"/>
    </location>
</feature>
<dbReference type="PANTHER" id="PTHR16435">
    <property type="entry name" value="SPERMATOGENESIS-ASSOCIATED PROTEIN 6 SPATA6"/>
    <property type="match status" value="1"/>
</dbReference>
<feature type="compositionally biased region" description="Polar residues" evidence="3">
    <location>
        <begin position="316"/>
        <end position="330"/>
    </location>
</feature>
<keyword evidence="2" id="KW-0597">Phosphoprotein</keyword>
<evidence type="ECO:0000313" key="5">
    <source>
        <dbReference type="EMBL" id="MBN3291617.1"/>
    </source>
</evidence>
<dbReference type="Proteomes" id="UP001166052">
    <property type="component" value="Unassembled WGS sequence"/>
</dbReference>
<feature type="compositionally biased region" description="Low complexity" evidence="3">
    <location>
        <begin position="331"/>
        <end position="341"/>
    </location>
</feature>